<accession>A0A8H4LJW0</accession>
<evidence type="ECO:0000313" key="4">
    <source>
        <dbReference type="Proteomes" id="UP000554235"/>
    </source>
</evidence>
<gene>
    <name evidence="3" type="ORF">FALBO_3588</name>
</gene>
<feature type="domain" description="DUF427" evidence="2">
    <location>
        <begin position="98"/>
        <end position="189"/>
    </location>
</feature>
<comment type="caution">
    <text evidence="3">The sequence shown here is derived from an EMBL/GenBank/DDBJ whole genome shotgun (WGS) entry which is preliminary data.</text>
</comment>
<name>A0A8H4LJW0_9HYPO</name>
<reference evidence="3 4" key="1">
    <citation type="submission" date="2020-01" db="EMBL/GenBank/DDBJ databases">
        <title>Identification and distribution of gene clusters putatively required for synthesis of sphingolipid metabolism inhibitors in phylogenetically diverse species of the filamentous fungus Fusarium.</title>
        <authorList>
            <person name="Kim H.-S."/>
            <person name="Busman M."/>
            <person name="Brown D.W."/>
            <person name="Divon H."/>
            <person name="Uhlig S."/>
            <person name="Proctor R.H."/>
        </authorList>
    </citation>
    <scope>NUCLEOTIDE SEQUENCE [LARGE SCALE GENOMIC DNA]</scope>
    <source>
        <strain evidence="3 4">NRRL 20459</strain>
    </source>
</reference>
<evidence type="ECO:0000313" key="3">
    <source>
        <dbReference type="EMBL" id="KAF4469497.1"/>
    </source>
</evidence>
<sequence>MNPTEDAFTNAVDPELQRYTLPLDPSLSSFEQQEQNASYPEEQGLRQHPEQRYYDGLPHHQGRVRQRVSGPMAPPPKPKLNVGDFPASPRVERIFRHIRVVYNGMEVAETSDAFWVLQKHRPPEYYLPKSAVQVPFVPTGWEPRCASKGRSTHYAVKGPDGIVLANRVWSYDEPKPGFEAIKGYVSFYARPWQCFVDGERVVPQRSDLRGGWVTADVVGVDSADDPEF</sequence>
<feature type="compositionally biased region" description="Basic and acidic residues" evidence="1">
    <location>
        <begin position="43"/>
        <end position="53"/>
    </location>
</feature>
<protein>
    <recommendedName>
        <fullName evidence="2">DUF427 domain-containing protein</fullName>
    </recommendedName>
</protein>
<dbReference type="InterPro" id="IPR007361">
    <property type="entry name" value="DUF427"/>
</dbReference>
<organism evidence="3 4">
    <name type="scientific">Fusarium albosuccineum</name>
    <dbReference type="NCBI Taxonomy" id="1237068"/>
    <lineage>
        <taxon>Eukaryota</taxon>
        <taxon>Fungi</taxon>
        <taxon>Dikarya</taxon>
        <taxon>Ascomycota</taxon>
        <taxon>Pezizomycotina</taxon>
        <taxon>Sordariomycetes</taxon>
        <taxon>Hypocreomycetidae</taxon>
        <taxon>Hypocreales</taxon>
        <taxon>Nectriaceae</taxon>
        <taxon>Fusarium</taxon>
        <taxon>Fusarium decemcellulare species complex</taxon>
    </lineage>
</organism>
<dbReference type="PANTHER" id="PTHR43058">
    <property type="entry name" value="SLR0655 PROTEIN"/>
    <property type="match status" value="1"/>
</dbReference>
<dbReference type="Proteomes" id="UP000554235">
    <property type="component" value="Unassembled WGS sequence"/>
</dbReference>
<evidence type="ECO:0000256" key="1">
    <source>
        <dbReference type="SAM" id="MobiDB-lite"/>
    </source>
</evidence>
<dbReference type="Pfam" id="PF04248">
    <property type="entry name" value="NTP_transf_9"/>
    <property type="match status" value="1"/>
</dbReference>
<proteinExistence type="predicted"/>
<feature type="region of interest" description="Disordered" evidence="1">
    <location>
        <begin position="1"/>
        <end position="85"/>
    </location>
</feature>
<dbReference type="EMBL" id="JAADYS010000467">
    <property type="protein sequence ID" value="KAF4469497.1"/>
    <property type="molecule type" value="Genomic_DNA"/>
</dbReference>
<dbReference type="OrthoDB" id="18996at2759"/>
<dbReference type="InterPro" id="IPR038694">
    <property type="entry name" value="DUF427_sf"/>
</dbReference>
<dbReference type="PANTHER" id="PTHR43058:SF1">
    <property type="entry name" value="DUF427 DOMAIN-CONTAINING PROTEIN"/>
    <property type="match status" value="1"/>
</dbReference>
<keyword evidence="4" id="KW-1185">Reference proteome</keyword>
<dbReference type="AlphaFoldDB" id="A0A8H4LJW0"/>
<feature type="compositionally biased region" description="Polar residues" evidence="1">
    <location>
        <begin position="26"/>
        <end position="38"/>
    </location>
</feature>
<evidence type="ECO:0000259" key="2">
    <source>
        <dbReference type="Pfam" id="PF04248"/>
    </source>
</evidence>
<dbReference type="Gene3D" id="2.170.150.40">
    <property type="entry name" value="Domain of unknown function (DUF427)"/>
    <property type="match status" value="1"/>
</dbReference>